<gene>
    <name evidence="1" type="ORF">dnm_094230</name>
</gene>
<accession>A0A975BX06</accession>
<reference evidence="1" key="1">
    <citation type="journal article" date="2021" name="Microb. Physiol.">
        <title>Proteogenomic Insights into the Physiology of Marine, Sulfate-Reducing, Filamentous Desulfonema limicola and Desulfonema magnum.</title>
        <authorList>
            <person name="Schnaars V."/>
            <person name="Wohlbrand L."/>
            <person name="Scheve S."/>
            <person name="Hinrichs C."/>
            <person name="Reinhardt R."/>
            <person name="Rabus R."/>
        </authorList>
    </citation>
    <scope>NUCLEOTIDE SEQUENCE</scope>
    <source>
        <strain evidence="1">4be13</strain>
    </source>
</reference>
<sequence length="41" mass="4892">MCEKPLRSIFALRIIFFCHSCESRKDRLFVRSGSKNLIIEF</sequence>
<dbReference type="KEGG" id="dmm:dnm_094230"/>
<dbReference type="AlphaFoldDB" id="A0A975BX06"/>
<organism evidence="1 2">
    <name type="scientific">Desulfonema magnum</name>
    <dbReference type="NCBI Taxonomy" id="45655"/>
    <lineage>
        <taxon>Bacteria</taxon>
        <taxon>Pseudomonadati</taxon>
        <taxon>Thermodesulfobacteriota</taxon>
        <taxon>Desulfobacteria</taxon>
        <taxon>Desulfobacterales</taxon>
        <taxon>Desulfococcaceae</taxon>
        <taxon>Desulfonema</taxon>
    </lineage>
</organism>
<keyword evidence="2" id="KW-1185">Reference proteome</keyword>
<protein>
    <submittedName>
        <fullName evidence="1">Uncharacterized protein</fullName>
    </submittedName>
</protein>
<proteinExistence type="predicted"/>
<name>A0A975BX06_9BACT</name>
<evidence type="ECO:0000313" key="1">
    <source>
        <dbReference type="EMBL" id="QTA93321.1"/>
    </source>
</evidence>
<dbReference type="Proteomes" id="UP000663722">
    <property type="component" value="Chromosome"/>
</dbReference>
<dbReference type="EMBL" id="CP061800">
    <property type="protein sequence ID" value="QTA93321.1"/>
    <property type="molecule type" value="Genomic_DNA"/>
</dbReference>
<evidence type="ECO:0000313" key="2">
    <source>
        <dbReference type="Proteomes" id="UP000663722"/>
    </source>
</evidence>